<dbReference type="PROSITE" id="PS50102">
    <property type="entry name" value="RRM"/>
    <property type="match status" value="3"/>
</dbReference>
<evidence type="ECO:0000256" key="3">
    <source>
        <dbReference type="PROSITE-ProRule" id="PRU00176"/>
    </source>
</evidence>
<keyword evidence="1" id="KW-0677">Repeat</keyword>
<protein>
    <submittedName>
        <fullName evidence="6 7">ELAV-like protein 2</fullName>
    </submittedName>
</protein>
<dbReference type="Pfam" id="PF00076">
    <property type="entry name" value="RRM_1"/>
    <property type="match status" value="3"/>
</dbReference>
<feature type="domain" description="RRM" evidence="4">
    <location>
        <begin position="69"/>
        <end position="149"/>
    </location>
</feature>
<evidence type="ECO:0000313" key="8">
    <source>
        <dbReference type="RefSeq" id="XP_029656004.1"/>
    </source>
</evidence>
<dbReference type="RefSeq" id="XP_029656000.1">
    <property type="nucleotide sequence ID" value="XM_029800140.2"/>
</dbReference>
<evidence type="ECO:0000256" key="2">
    <source>
        <dbReference type="ARBA" id="ARBA00022884"/>
    </source>
</evidence>
<evidence type="ECO:0000313" key="5">
    <source>
        <dbReference type="Proteomes" id="UP000515154"/>
    </source>
</evidence>
<dbReference type="RefSeq" id="XP_029655980.1">
    <property type="nucleotide sequence ID" value="XM_029800120.1"/>
</dbReference>
<proteinExistence type="predicted"/>
<dbReference type="SMART" id="SM00360">
    <property type="entry name" value="RRM"/>
    <property type="match status" value="2"/>
</dbReference>
<dbReference type="InterPro" id="IPR035979">
    <property type="entry name" value="RBD_domain_sf"/>
</dbReference>
<organism evidence="5 7">
    <name type="scientific">Octopus sinensis</name>
    <name type="common">East Asian common octopus</name>
    <dbReference type="NCBI Taxonomy" id="2607531"/>
    <lineage>
        <taxon>Eukaryota</taxon>
        <taxon>Metazoa</taxon>
        <taxon>Spiralia</taxon>
        <taxon>Lophotrochozoa</taxon>
        <taxon>Mollusca</taxon>
        <taxon>Cephalopoda</taxon>
        <taxon>Coleoidea</taxon>
        <taxon>Octopodiformes</taxon>
        <taxon>Octopoda</taxon>
        <taxon>Incirrata</taxon>
        <taxon>Octopodidae</taxon>
        <taxon>Octopus</taxon>
    </lineage>
</organism>
<name>A0A6P7U172_9MOLL</name>
<dbReference type="InterPro" id="IPR002343">
    <property type="entry name" value="Hud_Sxl_RNA"/>
</dbReference>
<dbReference type="InterPro" id="IPR000504">
    <property type="entry name" value="RRM_dom"/>
</dbReference>
<dbReference type="PRINTS" id="PR00961">
    <property type="entry name" value="HUDSXLRNA"/>
</dbReference>
<dbReference type="KEGG" id="osn:115229875"/>
<dbReference type="SUPFAM" id="SSF54928">
    <property type="entry name" value="RNA-binding domain, RBD"/>
    <property type="match status" value="2"/>
</dbReference>
<accession>A0A6P7U172</accession>
<dbReference type="KEGG" id="osn:115229868"/>
<dbReference type="CDD" id="cd00590">
    <property type="entry name" value="RRM_SF"/>
    <property type="match status" value="1"/>
</dbReference>
<keyword evidence="2 3" id="KW-0694">RNA-binding</keyword>
<dbReference type="Gene3D" id="3.30.70.330">
    <property type="match status" value="3"/>
</dbReference>
<reference evidence="6 7" key="1">
    <citation type="submission" date="2025-08" db="UniProtKB">
        <authorList>
            <consortium name="RefSeq"/>
        </authorList>
    </citation>
    <scope>IDENTIFICATION</scope>
</reference>
<evidence type="ECO:0000313" key="6">
    <source>
        <dbReference type="RefSeq" id="XP_029655980.1"/>
    </source>
</evidence>
<dbReference type="GO" id="GO:0003723">
    <property type="term" value="F:RNA binding"/>
    <property type="evidence" value="ECO:0007669"/>
    <property type="project" value="UniProtKB-UniRule"/>
</dbReference>
<gene>
    <name evidence="7" type="primary">LOC115229868</name>
    <name evidence="6" type="synonym">LOC115229836</name>
    <name evidence="8" type="synonym">LOC115229875</name>
</gene>
<sequence>MYGLPLTQVTNCRLMMDQSCGTSLCYGFISYGTQEQSQKAIDTLDGHVVDQKAIHVSFSRCQTGKTELRNLYVQNLPPSFMENNLKMLFETFGPVQSLKLLVDAHGMSKCSGMVMFYHPVCAESAIAVLNCKQVLPGTDKHIIVRYARQSSVKVTTGFLPYSHYDYFRYSPVARNVPPVQHHCVYVSNLIPGSTNLHLYQLFSRFGAIASVNSLPGNTTWASSIGFVNFVKYEEACAAVAALNMSKMGASEGKTLNVSFKSDFRRNK</sequence>
<dbReference type="KEGG" id="osn:115229836"/>
<dbReference type="RefSeq" id="XP_029656004.1">
    <property type="nucleotide sequence ID" value="XM_029800144.1"/>
</dbReference>
<feature type="domain" description="RRM" evidence="4">
    <location>
        <begin position="1"/>
        <end position="61"/>
    </location>
</feature>
<dbReference type="InterPro" id="IPR012677">
    <property type="entry name" value="Nucleotide-bd_a/b_plait_sf"/>
</dbReference>
<dbReference type="AlphaFoldDB" id="A0A6P7U172"/>
<evidence type="ECO:0000313" key="7">
    <source>
        <dbReference type="RefSeq" id="XP_029656000.1"/>
    </source>
</evidence>
<evidence type="ECO:0000259" key="4">
    <source>
        <dbReference type="PROSITE" id="PS50102"/>
    </source>
</evidence>
<keyword evidence="5" id="KW-1185">Reference proteome</keyword>
<evidence type="ECO:0000256" key="1">
    <source>
        <dbReference type="ARBA" id="ARBA00022737"/>
    </source>
</evidence>
<dbReference type="PANTHER" id="PTHR10352">
    <property type="entry name" value="EUKARYOTIC TRANSLATION INITIATION FACTOR 3 SUBUNIT G"/>
    <property type="match status" value="1"/>
</dbReference>
<feature type="domain" description="RRM" evidence="4">
    <location>
        <begin position="182"/>
        <end position="262"/>
    </location>
</feature>
<dbReference type="Proteomes" id="UP000515154">
    <property type="component" value="Unplaced"/>
</dbReference>
<dbReference type="GO" id="GO:1990904">
    <property type="term" value="C:ribonucleoprotein complex"/>
    <property type="evidence" value="ECO:0007669"/>
    <property type="project" value="InterPro"/>
</dbReference>